<evidence type="ECO:0000256" key="1">
    <source>
        <dbReference type="ARBA" id="ARBA00004308"/>
    </source>
</evidence>
<dbReference type="AlphaFoldDB" id="Q22B93"/>
<dbReference type="GO" id="GO:0006886">
    <property type="term" value="P:intracellular protein transport"/>
    <property type="evidence" value="ECO:0007669"/>
    <property type="project" value="InterPro"/>
</dbReference>
<dbReference type="GO" id="GO:0030131">
    <property type="term" value="C:clathrin adaptor complex"/>
    <property type="evidence" value="ECO:0007669"/>
    <property type="project" value="InterPro"/>
</dbReference>
<dbReference type="Pfam" id="PF00928">
    <property type="entry name" value="Adap_comp_sub"/>
    <property type="match status" value="1"/>
</dbReference>
<gene>
    <name evidence="7" type="ORF">TTHERM_01108620</name>
</gene>
<dbReference type="eggNOG" id="KOG0937">
    <property type="taxonomic scope" value="Eukaryota"/>
</dbReference>
<dbReference type="GO" id="GO:0012505">
    <property type="term" value="C:endomembrane system"/>
    <property type="evidence" value="ECO:0007669"/>
    <property type="project" value="UniProtKB-SubCell"/>
</dbReference>
<dbReference type="CDD" id="cd09250">
    <property type="entry name" value="AP-1_Mu1_Cterm"/>
    <property type="match status" value="1"/>
</dbReference>
<evidence type="ECO:0000256" key="3">
    <source>
        <dbReference type="ARBA" id="ARBA00022927"/>
    </source>
</evidence>
<dbReference type="GO" id="GO:0016192">
    <property type="term" value="P:vesicle-mediated transport"/>
    <property type="evidence" value="ECO:0007669"/>
    <property type="project" value="InterPro"/>
</dbReference>
<dbReference type="FunCoup" id="Q22B93">
    <property type="interactions" value="298"/>
</dbReference>
<dbReference type="KEGG" id="tet:TTHERM_01108620"/>
<dbReference type="SUPFAM" id="SSF49447">
    <property type="entry name" value="Second domain of Mu2 adaptin subunit (ap50) of ap2 adaptor"/>
    <property type="match status" value="1"/>
</dbReference>
<dbReference type="InterPro" id="IPR028565">
    <property type="entry name" value="MHD"/>
</dbReference>
<name>Q22B93_TETTS</name>
<dbReference type="CDD" id="cd14835">
    <property type="entry name" value="AP1_Mu_N"/>
    <property type="match status" value="1"/>
</dbReference>
<dbReference type="HOGENOM" id="CLU_026996_0_0_1"/>
<keyword evidence="4" id="KW-0472">Membrane</keyword>
<dbReference type="InterPro" id="IPR001392">
    <property type="entry name" value="Clathrin_mu"/>
</dbReference>
<comment type="similarity">
    <text evidence="5">Belongs to the adaptor complexes medium subunit family.</text>
</comment>
<dbReference type="PANTHER" id="PTHR10529">
    <property type="entry name" value="AP COMPLEX SUBUNIT MU"/>
    <property type="match status" value="1"/>
</dbReference>
<comment type="subcellular location">
    <subcellularLocation>
        <location evidence="1">Endomembrane system</location>
    </subcellularLocation>
</comment>
<evidence type="ECO:0000313" key="7">
    <source>
        <dbReference type="EMBL" id="EAR82560.2"/>
    </source>
</evidence>
<dbReference type="GeneID" id="7829590"/>
<dbReference type="EMBL" id="GG662465">
    <property type="protein sequence ID" value="EAR82560.2"/>
    <property type="molecule type" value="Genomic_DNA"/>
</dbReference>
<feature type="domain" description="MHD" evidence="6">
    <location>
        <begin position="278"/>
        <end position="535"/>
    </location>
</feature>
<dbReference type="PROSITE" id="PS51072">
    <property type="entry name" value="MHD"/>
    <property type="match status" value="1"/>
</dbReference>
<reference evidence="8" key="1">
    <citation type="journal article" date="2006" name="PLoS Biol.">
        <title>Macronuclear genome sequence of the ciliate Tetrahymena thermophila, a model eukaryote.</title>
        <authorList>
            <person name="Eisen J.A."/>
            <person name="Coyne R.S."/>
            <person name="Wu M."/>
            <person name="Wu D."/>
            <person name="Thiagarajan M."/>
            <person name="Wortman J.R."/>
            <person name="Badger J.H."/>
            <person name="Ren Q."/>
            <person name="Amedeo P."/>
            <person name="Jones K.M."/>
            <person name="Tallon L.J."/>
            <person name="Delcher A.L."/>
            <person name="Salzberg S.L."/>
            <person name="Silva J.C."/>
            <person name="Haas B.J."/>
            <person name="Majoros W.H."/>
            <person name="Farzad M."/>
            <person name="Carlton J.M."/>
            <person name="Smith R.K. Jr."/>
            <person name="Garg J."/>
            <person name="Pearlman R.E."/>
            <person name="Karrer K.M."/>
            <person name="Sun L."/>
            <person name="Manning G."/>
            <person name="Elde N.C."/>
            <person name="Turkewitz A.P."/>
            <person name="Asai D.J."/>
            <person name="Wilkes D.E."/>
            <person name="Wang Y."/>
            <person name="Cai H."/>
            <person name="Collins K."/>
            <person name="Stewart B.A."/>
            <person name="Lee S.R."/>
            <person name="Wilamowska K."/>
            <person name="Weinberg Z."/>
            <person name="Ruzzo W.L."/>
            <person name="Wloga D."/>
            <person name="Gaertig J."/>
            <person name="Frankel J."/>
            <person name="Tsao C.-C."/>
            <person name="Gorovsky M.A."/>
            <person name="Keeling P.J."/>
            <person name="Waller R.F."/>
            <person name="Patron N.J."/>
            <person name="Cherry J.M."/>
            <person name="Stover N.A."/>
            <person name="Krieger C.J."/>
            <person name="del Toro C."/>
            <person name="Ryder H.F."/>
            <person name="Williamson S.C."/>
            <person name="Barbeau R.A."/>
            <person name="Hamilton E.P."/>
            <person name="Orias E."/>
        </authorList>
    </citation>
    <scope>NUCLEOTIDE SEQUENCE [LARGE SCALE GENOMIC DNA]</scope>
    <source>
        <strain evidence="8">SB210</strain>
    </source>
</reference>
<proteinExistence type="inferred from homology"/>
<evidence type="ECO:0000313" key="8">
    <source>
        <dbReference type="Proteomes" id="UP000009168"/>
    </source>
</evidence>
<dbReference type="Proteomes" id="UP000009168">
    <property type="component" value="Unassembled WGS sequence"/>
</dbReference>
<dbReference type="PIRSF" id="PIRSF005992">
    <property type="entry name" value="Clathrin_mu"/>
    <property type="match status" value="1"/>
</dbReference>
<sequence>MLYTYNQHLKNKILGRKTNNQLQKIKQKQQTNQEVNRQIDLEFIVYHQQIEGKSKQINKQLINKLISKQIVNTKYNQNSIEIIFQKYFKNQKAMSSCISTGISAIYILDHKGRVLITRCYKGDLPINIHDIFNKKLLEYDEFSVKPILRDKYGHSFFYLHHNNLIFLAISRKNTNCMMVFSFLYQLIQVLVDYFKELEEESVRDNFVIIYELLDEMMDNGYPQTTDNKILKGLIKTESHELKKDQKKPSKNSSLSIENQVDAITGAVTWRNNGISYKKNEVFLDVIEKLNMLVSHQGNVIKSEIAGQIRVRCFLSGMPELKLGINDKAFYDAQGRTSKSRAIEFDDMKFHACVRLSKFENDRVISFIPPDGEFELASYRLDVRVKPLFSVEVTPERKPNSNKIEFTVKVKSNFKQKSTANNVEIFIPVPDDAETPVFKAAYGTVEYVAEKEAMGWKFKQFPGQREYMMTATFHLPTVVSPNREKFQRMPISINFEIPYYTVSGFQVRYLKIQEKSGYHALPWVRYITQNGDYQIRMS</sequence>
<dbReference type="InterPro" id="IPR036168">
    <property type="entry name" value="AP2_Mu_C_sf"/>
</dbReference>
<organism evidence="7 8">
    <name type="scientific">Tetrahymena thermophila (strain SB210)</name>
    <dbReference type="NCBI Taxonomy" id="312017"/>
    <lineage>
        <taxon>Eukaryota</taxon>
        <taxon>Sar</taxon>
        <taxon>Alveolata</taxon>
        <taxon>Ciliophora</taxon>
        <taxon>Intramacronucleata</taxon>
        <taxon>Oligohymenophorea</taxon>
        <taxon>Hymenostomatida</taxon>
        <taxon>Tetrahymenina</taxon>
        <taxon>Tetrahymenidae</taxon>
        <taxon>Tetrahymena</taxon>
    </lineage>
</organism>
<evidence type="ECO:0000256" key="4">
    <source>
        <dbReference type="ARBA" id="ARBA00023136"/>
    </source>
</evidence>
<dbReference type="RefSeq" id="XP_001030223.2">
    <property type="nucleotide sequence ID" value="XM_001030223.3"/>
</dbReference>
<dbReference type="Pfam" id="PF01217">
    <property type="entry name" value="Clat_adaptor_s"/>
    <property type="match status" value="1"/>
</dbReference>
<dbReference type="OrthoDB" id="10259133at2759"/>
<dbReference type="PROSITE" id="PS00991">
    <property type="entry name" value="CLAT_ADAPTOR_M_2"/>
    <property type="match status" value="1"/>
</dbReference>
<keyword evidence="2 5" id="KW-0813">Transport</keyword>
<dbReference type="Gene3D" id="2.60.40.1170">
    <property type="entry name" value="Mu homology domain, subdomain B"/>
    <property type="match status" value="2"/>
</dbReference>
<keyword evidence="8" id="KW-1185">Reference proteome</keyword>
<dbReference type="PRINTS" id="PR00314">
    <property type="entry name" value="CLATHRINADPT"/>
</dbReference>
<dbReference type="InterPro" id="IPR050431">
    <property type="entry name" value="Adaptor_comp_med_subunit"/>
</dbReference>
<dbReference type="InterPro" id="IPR011012">
    <property type="entry name" value="Longin-like_dom_sf"/>
</dbReference>
<dbReference type="STRING" id="312017.Q22B93"/>
<keyword evidence="3 5" id="KW-0653">Protein transport</keyword>
<dbReference type="InParanoid" id="Q22B93"/>
<evidence type="ECO:0000259" key="6">
    <source>
        <dbReference type="PROSITE" id="PS51072"/>
    </source>
</evidence>
<evidence type="ECO:0000256" key="5">
    <source>
        <dbReference type="PIRNR" id="PIRNR005992"/>
    </source>
</evidence>
<dbReference type="FunFam" id="3.30.450.60:FF:000002">
    <property type="entry name" value="AP-2 complex subunit mu, putative"/>
    <property type="match status" value="1"/>
</dbReference>
<dbReference type="InterPro" id="IPR018240">
    <property type="entry name" value="Clathrin_mu_CS"/>
</dbReference>
<protein>
    <submittedName>
        <fullName evidence="7">Clathrin adapter protein AP-1, mu subunit</fullName>
    </submittedName>
</protein>
<dbReference type="InterPro" id="IPR022775">
    <property type="entry name" value="AP_mu_sigma_su"/>
</dbReference>
<accession>Q22B93</accession>
<dbReference type="Gene3D" id="3.30.450.60">
    <property type="match status" value="1"/>
</dbReference>
<dbReference type="SUPFAM" id="SSF64356">
    <property type="entry name" value="SNARE-like"/>
    <property type="match status" value="1"/>
</dbReference>
<evidence type="ECO:0000256" key="2">
    <source>
        <dbReference type="ARBA" id="ARBA00022448"/>
    </source>
</evidence>